<comment type="caution">
    <text evidence="1">The sequence shown here is derived from an EMBL/GenBank/DDBJ whole genome shotgun (WGS) entry which is preliminary data.</text>
</comment>
<name>A0ABT8DUI5_9BURK</name>
<dbReference type="EMBL" id="JAUHHC010000004">
    <property type="protein sequence ID" value="MDN3921773.1"/>
    <property type="molecule type" value="Genomic_DNA"/>
</dbReference>
<dbReference type="RefSeq" id="WP_290360083.1">
    <property type="nucleotide sequence ID" value="NZ_JAUHHC010000004.1"/>
</dbReference>
<organism evidence="1 2">
    <name type="scientific">Roseateles violae</name>
    <dbReference type="NCBI Taxonomy" id="3058042"/>
    <lineage>
        <taxon>Bacteria</taxon>
        <taxon>Pseudomonadati</taxon>
        <taxon>Pseudomonadota</taxon>
        <taxon>Betaproteobacteria</taxon>
        <taxon>Burkholderiales</taxon>
        <taxon>Sphaerotilaceae</taxon>
        <taxon>Roseateles</taxon>
    </lineage>
</organism>
<gene>
    <name evidence="1" type="ORF">QWJ38_15905</name>
</gene>
<proteinExistence type="predicted"/>
<reference evidence="1 2" key="1">
    <citation type="submission" date="2023-06" db="EMBL/GenBank/DDBJ databases">
        <title>Pelomonas sp. PFR6 16S ribosomal RNA gene Genome sequencing and assembly.</title>
        <authorList>
            <person name="Woo H."/>
        </authorList>
    </citation>
    <scope>NUCLEOTIDE SEQUENCE [LARGE SCALE GENOMIC DNA]</scope>
    <source>
        <strain evidence="1 2">PFR6</strain>
    </source>
</reference>
<dbReference type="Proteomes" id="UP001228044">
    <property type="component" value="Unassembled WGS sequence"/>
</dbReference>
<evidence type="ECO:0000313" key="2">
    <source>
        <dbReference type="Proteomes" id="UP001228044"/>
    </source>
</evidence>
<sequence>MGLGTSSPVRLYQIAYSNSTLASVDPEYLLLDNLDNQRPDWYEYWAIRRFLISEHLAEDAFYGFFSPKFSSKTGLTHASVTSFVQTHAPNTDVYLFSPQPDMGAFFLNVFEQAEVFDPGFIKAFGAFLEAVGRPTRNLGGMIMDSRQTVFSNYFVARPAFWREWLALNEQLFCICEGPETALQRELTKPTSYAGGAHRKVFMMERTASYLLSTQTHWRSRAADTFRFAWSATRFSEHRGEAILSDALKIAYRDQGFPEYLAEFVNLRERFRASAAERQPINGSVDSIRQEIGA</sequence>
<keyword evidence="2" id="KW-1185">Reference proteome</keyword>
<evidence type="ECO:0000313" key="1">
    <source>
        <dbReference type="EMBL" id="MDN3921773.1"/>
    </source>
</evidence>
<accession>A0ABT8DUI5</accession>
<protein>
    <submittedName>
        <fullName evidence="1">Uncharacterized protein</fullName>
    </submittedName>
</protein>